<dbReference type="Proteomes" id="UP000243478">
    <property type="component" value="Unassembled WGS sequence"/>
</dbReference>
<dbReference type="PROSITE" id="PS50895">
    <property type="entry name" value="SURF1"/>
    <property type="match status" value="1"/>
</dbReference>
<dbReference type="EMBL" id="JZRZ01000003">
    <property type="protein sequence ID" value="KKD57741.1"/>
    <property type="molecule type" value="Genomic_DNA"/>
</dbReference>
<evidence type="ECO:0008006" key="4">
    <source>
        <dbReference type="Google" id="ProtNLM"/>
    </source>
</evidence>
<keyword evidence="1" id="KW-0472">Membrane</keyword>
<protein>
    <recommendedName>
        <fullName evidence="4">SURF1-like protein</fullName>
    </recommendedName>
</protein>
<evidence type="ECO:0000313" key="2">
    <source>
        <dbReference type="EMBL" id="KKD57741.1"/>
    </source>
</evidence>
<keyword evidence="1" id="KW-1133">Transmembrane helix</keyword>
<organism evidence="2 3">
    <name type="scientific">Stenotrophomonas maltophilia</name>
    <name type="common">Pseudomonas maltophilia</name>
    <name type="synonym">Xanthomonas maltophilia</name>
    <dbReference type="NCBI Taxonomy" id="40324"/>
    <lineage>
        <taxon>Bacteria</taxon>
        <taxon>Pseudomonadati</taxon>
        <taxon>Pseudomonadota</taxon>
        <taxon>Gammaproteobacteria</taxon>
        <taxon>Lysobacterales</taxon>
        <taxon>Lysobacteraceae</taxon>
        <taxon>Stenotrophomonas</taxon>
        <taxon>Stenotrophomonas maltophilia group</taxon>
    </lineage>
</organism>
<accession>A0A0F5ZPR8</accession>
<evidence type="ECO:0000313" key="3">
    <source>
        <dbReference type="Proteomes" id="UP000243478"/>
    </source>
</evidence>
<gene>
    <name evidence="2" type="ORF">VM57_01405</name>
</gene>
<dbReference type="InterPro" id="IPR002994">
    <property type="entry name" value="Surf1/Shy1"/>
</dbReference>
<dbReference type="AlphaFoldDB" id="A0A0F5ZPR8"/>
<reference evidence="2 3" key="1">
    <citation type="submission" date="2015-03" db="EMBL/GenBank/DDBJ databases">
        <title>Draft genome of Stenotrophomonas maltophila isolated from urine specimen.</title>
        <authorList>
            <person name="Murugan N."/>
            <person name="Malathi J."/>
            <person name="Umashankar V."/>
            <person name="Madhavan H."/>
        </authorList>
    </citation>
    <scope>NUCLEOTIDE SEQUENCE [LARGE SCALE GENOMIC DNA]</scope>
    <source>
        <strain evidence="2 3">JMNMN1</strain>
    </source>
</reference>
<feature type="transmembrane region" description="Helical" evidence="1">
    <location>
        <begin position="34"/>
        <end position="52"/>
    </location>
</feature>
<keyword evidence="1" id="KW-0812">Transmembrane</keyword>
<evidence type="ECO:0000256" key="1">
    <source>
        <dbReference type="SAM" id="Phobius"/>
    </source>
</evidence>
<sequence length="61" mass="6881">MAAGGAGNRRCPSATNATWTCCRTRWPPQRHLGYAVQWFGLALTVLVVALVLEWRRRRAAR</sequence>
<name>A0A0F5ZPR8_STEMA</name>
<comment type="caution">
    <text evidence="2">The sequence shown here is derived from an EMBL/GenBank/DDBJ whole genome shotgun (WGS) entry which is preliminary data.</text>
</comment>
<dbReference type="GO" id="GO:0016020">
    <property type="term" value="C:membrane"/>
    <property type="evidence" value="ECO:0007669"/>
    <property type="project" value="InterPro"/>
</dbReference>
<dbReference type="PATRIC" id="fig|40324.63.peg.534"/>
<proteinExistence type="predicted"/>